<proteinExistence type="predicted"/>
<organism evidence="1">
    <name type="scientific">marine sediment metagenome</name>
    <dbReference type="NCBI Taxonomy" id="412755"/>
    <lineage>
        <taxon>unclassified sequences</taxon>
        <taxon>metagenomes</taxon>
        <taxon>ecological metagenomes</taxon>
    </lineage>
</organism>
<sequence>MAKQDELDVLANRIERGFMQPPGWKGCRYLLGKLVEERDETIRRLQLQLEAAEASKENSCGAIGVHGPNECPAGACDGCEGFHHWLPECADDDTLTPRGIEPHPAIQSGLTCWFECKHCSAWCEEMEED</sequence>
<reference evidence="1" key="1">
    <citation type="journal article" date="2015" name="Nature">
        <title>Complex archaea that bridge the gap between prokaryotes and eukaryotes.</title>
        <authorList>
            <person name="Spang A."/>
            <person name="Saw J.H."/>
            <person name="Jorgensen S.L."/>
            <person name="Zaremba-Niedzwiedzka K."/>
            <person name="Martijn J."/>
            <person name="Lind A.E."/>
            <person name="van Eijk R."/>
            <person name="Schleper C."/>
            <person name="Guy L."/>
            <person name="Ettema T.J."/>
        </authorList>
    </citation>
    <scope>NUCLEOTIDE SEQUENCE</scope>
</reference>
<comment type="caution">
    <text evidence="1">The sequence shown here is derived from an EMBL/GenBank/DDBJ whole genome shotgun (WGS) entry which is preliminary data.</text>
</comment>
<accession>A0A0F9QPG1</accession>
<dbReference type="EMBL" id="LAZR01003753">
    <property type="protein sequence ID" value="KKN15041.1"/>
    <property type="molecule type" value="Genomic_DNA"/>
</dbReference>
<dbReference type="AlphaFoldDB" id="A0A0F9QPG1"/>
<gene>
    <name evidence="1" type="ORF">LCGC14_0990040</name>
</gene>
<name>A0A0F9QPG1_9ZZZZ</name>
<evidence type="ECO:0000313" key="1">
    <source>
        <dbReference type="EMBL" id="KKN15041.1"/>
    </source>
</evidence>
<protein>
    <submittedName>
        <fullName evidence="1">Uncharacterized protein</fullName>
    </submittedName>
</protein>